<proteinExistence type="inferred from homology"/>
<dbReference type="PANTHER" id="PTHR47918">
    <property type="entry name" value="DNA-BINDING PROTEIN FIS"/>
    <property type="match status" value="1"/>
</dbReference>
<reference evidence="5" key="1">
    <citation type="submission" date="2018-06" db="EMBL/GenBank/DDBJ databases">
        <authorList>
            <person name="Zhirakovskaya E."/>
        </authorList>
    </citation>
    <scope>NUCLEOTIDE SEQUENCE</scope>
</reference>
<dbReference type="GO" id="GO:0043565">
    <property type="term" value="F:sequence-specific DNA binding"/>
    <property type="evidence" value="ECO:0007669"/>
    <property type="project" value="InterPro"/>
</dbReference>
<dbReference type="InterPro" id="IPR002197">
    <property type="entry name" value="HTH_Fis"/>
</dbReference>
<evidence type="ECO:0000256" key="3">
    <source>
        <dbReference type="ARBA" id="ARBA00029540"/>
    </source>
</evidence>
<evidence type="ECO:0000313" key="5">
    <source>
        <dbReference type="EMBL" id="VAW48422.1"/>
    </source>
</evidence>
<accession>A0A3B0WB26</accession>
<name>A0A3B0WB26_9ZZZZ</name>
<dbReference type="InterPro" id="IPR005412">
    <property type="entry name" value="Fis_DNA-bd"/>
</dbReference>
<gene>
    <name evidence="5" type="ORF">MNBD_GAMMA04-989</name>
</gene>
<dbReference type="Gene3D" id="1.10.10.60">
    <property type="entry name" value="Homeodomain-like"/>
    <property type="match status" value="1"/>
</dbReference>
<sequence>MSDSKPAPTPQSSAPNSLSEQVTLTLECYFDTLQDEQVCNLHEMVIQQVEKPLIQFVLKKHHNNQTQTAQTLGINRNTLRKKMQLYRLI</sequence>
<evidence type="ECO:0000256" key="1">
    <source>
        <dbReference type="ARBA" id="ARBA00008559"/>
    </source>
</evidence>
<dbReference type="PRINTS" id="PR01590">
    <property type="entry name" value="HTHFIS"/>
</dbReference>
<dbReference type="EMBL" id="UOFB01000262">
    <property type="protein sequence ID" value="VAW48422.1"/>
    <property type="molecule type" value="Genomic_DNA"/>
</dbReference>
<dbReference type="GO" id="GO:0006355">
    <property type="term" value="P:regulation of DNA-templated transcription"/>
    <property type="evidence" value="ECO:0007669"/>
    <property type="project" value="InterPro"/>
</dbReference>
<keyword evidence="2 5" id="KW-0238">DNA-binding</keyword>
<protein>
    <recommendedName>
        <fullName evidence="3">Putative Fis-like DNA-binding protein</fullName>
    </recommendedName>
</protein>
<dbReference type="AlphaFoldDB" id="A0A3B0WB26"/>
<evidence type="ECO:0000256" key="2">
    <source>
        <dbReference type="ARBA" id="ARBA00023125"/>
    </source>
</evidence>
<dbReference type="SUPFAM" id="SSF46689">
    <property type="entry name" value="Homeodomain-like"/>
    <property type="match status" value="1"/>
</dbReference>
<dbReference type="PANTHER" id="PTHR47918:SF1">
    <property type="entry name" value="DNA-BINDING PROTEIN FIS"/>
    <property type="match status" value="1"/>
</dbReference>
<dbReference type="PIRSF" id="PIRSF002097">
    <property type="entry name" value="DNA-binding_Fis"/>
    <property type="match status" value="1"/>
</dbReference>
<feature type="domain" description="DNA binding HTH" evidence="4">
    <location>
        <begin position="47"/>
        <end position="84"/>
    </location>
</feature>
<dbReference type="InterPro" id="IPR009057">
    <property type="entry name" value="Homeodomain-like_sf"/>
</dbReference>
<dbReference type="Pfam" id="PF02954">
    <property type="entry name" value="HTH_8"/>
    <property type="match status" value="1"/>
</dbReference>
<evidence type="ECO:0000259" key="4">
    <source>
        <dbReference type="Pfam" id="PF02954"/>
    </source>
</evidence>
<dbReference type="InterPro" id="IPR050207">
    <property type="entry name" value="Trans_regulatory_Fis"/>
</dbReference>
<comment type="similarity">
    <text evidence="1">Belongs to the transcriptional regulatory Fis family.</text>
</comment>
<organism evidence="5">
    <name type="scientific">hydrothermal vent metagenome</name>
    <dbReference type="NCBI Taxonomy" id="652676"/>
    <lineage>
        <taxon>unclassified sequences</taxon>
        <taxon>metagenomes</taxon>
        <taxon>ecological metagenomes</taxon>
    </lineage>
</organism>